<comment type="caution">
    <text evidence="3">The sequence shown here is derived from an EMBL/GenBank/DDBJ whole genome shotgun (WGS) entry which is preliminary data.</text>
</comment>
<dbReference type="PATRIC" id="fig|220754.4.peg.2559"/>
<comment type="similarity">
    <text evidence="1">Belongs to the universal stress protein A family.</text>
</comment>
<dbReference type="PRINTS" id="PR01438">
    <property type="entry name" value="UNVRSLSTRESS"/>
</dbReference>
<dbReference type="AlphaFoldDB" id="A0A0C2R951"/>
<evidence type="ECO:0000313" key="3">
    <source>
        <dbReference type="EMBL" id="KIL46845.1"/>
    </source>
</evidence>
<dbReference type="OrthoDB" id="2426295at2"/>
<dbReference type="Proteomes" id="UP000031972">
    <property type="component" value="Unassembled WGS sequence"/>
</dbReference>
<gene>
    <name evidence="3" type="ORF">KR50_25420</name>
</gene>
<evidence type="ECO:0000313" key="4">
    <source>
        <dbReference type="Proteomes" id="UP000031972"/>
    </source>
</evidence>
<dbReference type="CDD" id="cd00293">
    <property type="entry name" value="USP-like"/>
    <property type="match status" value="1"/>
</dbReference>
<feature type="domain" description="UspA" evidence="2">
    <location>
        <begin position="67"/>
        <end position="169"/>
    </location>
</feature>
<dbReference type="Gene3D" id="3.40.50.620">
    <property type="entry name" value="HUPs"/>
    <property type="match status" value="1"/>
</dbReference>
<dbReference type="PANTHER" id="PTHR46268:SF6">
    <property type="entry name" value="UNIVERSAL STRESS PROTEIN UP12"/>
    <property type="match status" value="1"/>
</dbReference>
<proteinExistence type="inferred from homology"/>
<organism evidence="3 4">
    <name type="scientific">Jeotgalibacillus campisalis</name>
    <dbReference type="NCBI Taxonomy" id="220754"/>
    <lineage>
        <taxon>Bacteria</taxon>
        <taxon>Bacillati</taxon>
        <taxon>Bacillota</taxon>
        <taxon>Bacilli</taxon>
        <taxon>Bacillales</taxon>
        <taxon>Caryophanaceae</taxon>
        <taxon>Jeotgalibacillus</taxon>
    </lineage>
</organism>
<dbReference type="InterPro" id="IPR006016">
    <property type="entry name" value="UspA"/>
</dbReference>
<accession>A0A0C2R951</accession>
<evidence type="ECO:0000259" key="2">
    <source>
        <dbReference type="Pfam" id="PF00582"/>
    </source>
</evidence>
<dbReference type="EMBL" id="JXRR01000016">
    <property type="protein sequence ID" value="KIL46845.1"/>
    <property type="molecule type" value="Genomic_DNA"/>
</dbReference>
<sequence length="169" mass="18644">MYTHILLAFDQSASSQKALDSAVSLLHLNSKADLTITHVSTEKHSIDTTVYDKPRDAAPIMTPGVDKQNPPYMPPLPQQDHGQSVHQLTEELDDALLSAKDHLDAKDIQAQFYPLSGSPAEAIVDYAENNEVDLIIVGRTEKNTFQKWFLGSVSEKIMQSSPCSVLVIK</sequence>
<dbReference type="SUPFAM" id="SSF52402">
    <property type="entry name" value="Adenine nucleotide alpha hydrolases-like"/>
    <property type="match status" value="1"/>
</dbReference>
<reference evidence="3 4" key="1">
    <citation type="submission" date="2015-01" db="EMBL/GenBank/DDBJ databases">
        <title>Jeotgalibacillus campisalis genome sequencing.</title>
        <authorList>
            <person name="Goh K.M."/>
            <person name="Chan K.-G."/>
            <person name="Yaakop A.S."/>
            <person name="Ee R."/>
            <person name="Gan H.M."/>
            <person name="Chan C.S."/>
        </authorList>
    </citation>
    <scope>NUCLEOTIDE SEQUENCE [LARGE SCALE GENOMIC DNA]</scope>
    <source>
        <strain evidence="3 4">SF-57</strain>
    </source>
</reference>
<feature type="domain" description="UspA" evidence="2">
    <location>
        <begin position="1"/>
        <end position="45"/>
    </location>
</feature>
<evidence type="ECO:0000256" key="1">
    <source>
        <dbReference type="ARBA" id="ARBA00008791"/>
    </source>
</evidence>
<dbReference type="Pfam" id="PF00582">
    <property type="entry name" value="Usp"/>
    <property type="match status" value="2"/>
</dbReference>
<name>A0A0C2R951_9BACL</name>
<dbReference type="PANTHER" id="PTHR46268">
    <property type="entry name" value="STRESS RESPONSE PROTEIN NHAX"/>
    <property type="match status" value="1"/>
</dbReference>
<protein>
    <recommendedName>
        <fullName evidence="2">UspA domain-containing protein</fullName>
    </recommendedName>
</protein>
<dbReference type="RefSeq" id="WP_041058925.1">
    <property type="nucleotide sequence ID" value="NZ_JXRR01000016.1"/>
</dbReference>
<keyword evidence="4" id="KW-1185">Reference proteome</keyword>
<dbReference type="InterPro" id="IPR014729">
    <property type="entry name" value="Rossmann-like_a/b/a_fold"/>
</dbReference>
<dbReference type="InterPro" id="IPR006015">
    <property type="entry name" value="Universal_stress_UspA"/>
</dbReference>